<gene>
    <name evidence="2" type="ORF">BJ875DRAFT_183434</name>
</gene>
<name>A0A9P7YNX8_9HELO</name>
<comment type="caution">
    <text evidence="2">The sequence shown here is derived from an EMBL/GenBank/DDBJ whole genome shotgun (WGS) entry which is preliminary data.</text>
</comment>
<keyword evidence="1" id="KW-1133">Transmembrane helix</keyword>
<evidence type="ECO:0000256" key="1">
    <source>
        <dbReference type="SAM" id="Phobius"/>
    </source>
</evidence>
<protein>
    <submittedName>
        <fullName evidence="2">Uncharacterized protein</fullName>
    </submittedName>
</protein>
<organism evidence="2 3">
    <name type="scientific">Amylocarpus encephaloides</name>
    <dbReference type="NCBI Taxonomy" id="45428"/>
    <lineage>
        <taxon>Eukaryota</taxon>
        <taxon>Fungi</taxon>
        <taxon>Dikarya</taxon>
        <taxon>Ascomycota</taxon>
        <taxon>Pezizomycotina</taxon>
        <taxon>Leotiomycetes</taxon>
        <taxon>Helotiales</taxon>
        <taxon>Helotiales incertae sedis</taxon>
        <taxon>Amylocarpus</taxon>
    </lineage>
</organism>
<dbReference type="Proteomes" id="UP000824998">
    <property type="component" value="Unassembled WGS sequence"/>
</dbReference>
<keyword evidence="1" id="KW-0472">Membrane</keyword>
<keyword evidence="1" id="KW-0812">Transmembrane</keyword>
<feature type="transmembrane region" description="Helical" evidence="1">
    <location>
        <begin position="14"/>
        <end position="32"/>
    </location>
</feature>
<evidence type="ECO:0000313" key="3">
    <source>
        <dbReference type="Proteomes" id="UP000824998"/>
    </source>
</evidence>
<dbReference type="EMBL" id="MU251394">
    <property type="protein sequence ID" value="KAG9237022.1"/>
    <property type="molecule type" value="Genomic_DNA"/>
</dbReference>
<reference evidence="2" key="1">
    <citation type="journal article" date="2021" name="IMA Fungus">
        <title>Genomic characterization of three marine fungi, including Emericellopsis atlantica sp. nov. with signatures of a generalist lifestyle and marine biomass degradation.</title>
        <authorList>
            <person name="Hagestad O.C."/>
            <person name="Hou L."/>
            <person name="Andersen J.H."/>
            <person name="Hansen E.H."/>
            <person name="Altermark B."/>
            <person name="Li C."/>
            <person name="Kuhnert E."/>
            <person name="Cox R.J."/>
            <person name="Crous P.W."/>
            <person name="Spatafora J.W."/>
            <person name="Lail K."/>
            <person name="Amirebrahimi M."/>
            <person name="Lipzen A."/>
            <person name="Pangilinan J."/>
            <person name="Andreopoulos W."/>
            <person name="Hayes R.D."/>
            <person name="Ng V."/>
            <person name="Grigoriev I.V."/>
            <person name="Jackson S.A."/>
            <person name="Sutton T.D.S."/>
            <person name="Dobson A.D.W."/>
            <person name="Rama T."/>
        </authorList>
    </citation>
    <scope>NUCLEOTIDE SEQUENCE</scope>
    <source>
        <strain evidence="2">TRa018bII</strain>
    </source>
</reference>
<accession>A0A9P7YNX8</accession>
<sequence length="213" mass="24449">MVIAVGSRKAIDGWWAFVEVLLSYLFFAPVPVKISRNCAKPSSGKRPWNVTNQTLFRERKIILPNDNDKRFRCSLYPYRVHLSTSITVIVRMHLATTPYVVYLFGNTSDLKDKLLVPCWRSCCSSSQTYRVQDPSDMNIEHAYQPVRYLHQLNGNHSPEVSVLEFVSFGLSAPSMFVRYHCVNSLVLGLIFEGRRLRLGDETLDEKIASRQTM</sequence>
<evidence type="ECO:0000313" key="2">
    <source>
        <dbReference type="EMBL" id="KAG9237022.1"/>
    </source>
</evidence>
<dbReference type="AlphaFoldDB" id="A0A9P7YNX8"/>
<proteinExistence type="predicted"/>
<keyword evidence="3" id="KW-1185">Reference proteome</keyword>